<protein>
    <submittedName>
        <fullName evidence="3">RNA-directed DNA polymerase, eukaryota</fullName>
    </submittedName>
</protein>
<feature type="compositionally biased region" description="Acidic residues" evidence="1">
    <location>
        <begin position="715"/>
        <end position="724"/>
    </location>
</feature>
<dbReference type="GO" id="GO:0003964">
    <property type="term" value="F:RNA-directed DNA polymerase activity"/>
    <property type="evidence" value="ECO:0007669"/>
    <property type="project" value="UniProtKB-KW"/>
</dbReference>
<keyword evidence="3" id="KW-0808">Transferase</keyword>
<feature type="compositionally biased region" description="Acidic residues" evidence="1">
    <location>
        <begin position="734"/>
        <end position="746"/>
    </location>
</feature>
<feature type="region of interest" description="Disordered" evidence="1">
    <location>
        <begin position="710"/>
        <end position="746"/>
    </location>
</feature>
<sequence>MEVKYLWGNYAFDHIVSEALGNSGGILYAWDSNVFHKKHHIISDNFVACTEIRKWVADYKCKQKGCTRDVTDKLRDIDKLLDQGEVTDDILLSRLDLMKQLHDLKSSDNRDLFQKAKVRINFQFPNKLNQEQVSDLESPVPNDEIRNAVWGCGENKSPRPDGFTFEFFRKFWPVVGPDFCTAVQWFFKHGYFASGCNSSFVTLIPKTADLKMTTFLLNRQILDGPFIVNEILARCKYKNQHAMIFKVDLAKAYDYIRWDYLDDVLNAFGFGHKWRSWIQGFQIDDSLSISHLFYADDAIFIGDWSNENLNGILNTLNCFALLSGMSINLNKSQILGLGIRDVIVFEAAKVLGCEDETVNKLSKRLSKWKLKTLSIGGRLTLLKSVLGSTPIYNMSIFKVPKSVLSKMENMRRNFFHGIQEGEKKIAWVKWHTVLANKKFGAIHGSDSSPLSAAYPSIWGSIIKEFNSLKDQGVDIFSHCKNRIGNGIHTPFWKDFWIGDQRLSGLFPRLFALESLKDITVAEKLQSSVVASWVCDLNGDGTFRVKDVRNVLDECFLPKADVSTRWVKFVPIKINIFAWKVVLDRLPTRVNLVNKNVAMESVLCPLCVADLEDTSHLLFNCSLARDVTRLVCRWWNLGVHSFSSYANWLDWFKYFRIGSKLKVILEGTFYVTWWSLWNIRNQTLFGSKKPRKESIFDDIVLRVFNWCSSRENSETKEEDVNEDESDHNNEQYTFEVDDDDGQFDDLN</sequence>
<name>A0A699H7K3_TANCI</name>
<reference evidence="3" key="1">
    <citation type="journal article" date="2019" name="Sci. Rep.">
        <title>Draft genome of Tanacetum cinerariifolium, the natural source of mosquito coil.</title>
        <authorList>
            <person name="Yamashiro T."/>
            <person name="Shiraishi A."/>
            <person name="Satake H."/>
            <person name="Nakayama K."/>
        </authorList>
    </citation>
    <scope>NUCLEOTIDE SEQUENCE</scope>
</reference>
<gene>
    <name evidence="3" type="ORF">Tci_326199</name>
</gene>
<evidence type="ECO:0000256" key="1">
    <source>
        <dbReference type="SAM" id="MobiDB-lite"/>
    </source>
</evidence>
<proteinExistence type="predicted"/>
<evidence type="ECO:0000259" key="2">
    <source>
        <dbReference type="Pfam" id="PF13966"/>
    </source>
</evidence>
<dbReference type="PANTHER" id="PTHR33116:SF79">
    <property type="entry name" value="REVERSE TRANSCRIPTASE DOMAIN, ZINC FINGER, CCHC-TYPE-RELATED"/>
    <property type="match status" value="1"/>
</dbReference>
<keyword evidence="3" id="KW-0548">Nucleotidyltransferase</keyword>
<accession>A0A699H7K3</accession>
<keyword evidence="3" id="KW-0695">RNA-directed DNA polymerase</keyword>
<organism evidence="3">
    <name type="scientific">Tanacetum cinerariifolium</name>
    <name type="common">Dalmatian daisy</name>
    <name type="synonym">Chrysanthemum cinerariifolium</name>
    <dbReference type="NCBI Taxonomy" id="118510"/>
    <lineage>
        <taxon>Eukaryota</taxon>
        <taxon>Viridiplantae</taxon>
        <taxon>Streptophyta</taxon>
        <taxon>Embryophyta</taxon>
        <taxon>Tracheophyta</taxon>
        <taxon>Spermatophyta</taxon>
        <taxon>Magnoliopsida</taxon>
        <taxon>eudicotyledons</taxon>
        <taxon>Gunneridae</taxon>
        <taxon>Pentapetalae</taxon>
        <taxon>asterids</taxon>
        <taxon>campanulids</taxon>
        <taxon>Asterales</taxon>
        <taxon>Asteraceae</taxon>
        <taxon>Asteroideae</taxon>
        <taxon>Anthemideae</taxon>
        <taxon>Anthemidinae</taxon>
        <taxon>Tanacetum</taxon>
    </lineage>
</organism>
<dbReference type="InterPro" id="IPR026960">
    <property type="entry name" value="RVT-Znf"/>
</dbReference>
<comment type="caution">
    <text evidence="3">The sequence shown here is derived from an EMBL/GenBank/DDBJ whole genome shotgun (WGS) entry which is preliminary data.</text>
</comment>
<dbReference type="Pfam" id="PF13966">
    <property type="entry name" value="zf-RVT"/>
    <property type="match status" value="1"/>
</dbReference>
<feature type="domain" description="Reverse transcriptase zinc-binding" evidence="2">
    <location>
        <begin position="560"/>
        <end position="625"/>
    </location>
</feature>
<dbReference type="PANTHER" id="PTHR33116">
    <property type="entry name" value="REVERSE TRANSCRIPTASE ZINC-BINDING DOMAIN-CONTAINING PROTEIN-RELATED-RELATED"/>
    <property type="match status" value="1"/>
</dbReference>
<evidence type="ECO:0000313" key="3">
    <source>
        <dbReference type="EMBL" id="GEX54224.1"/>
    </source>
</evidence>
<dbReference type="EMBL" id="BKCJ010114510">
    <property type="protein sequence ID" value="GEX54224.1"/>
    <property type="molecule type" value="Genomic_DNA"/>
</dbReference>
<dbReference type="AlphaFoldDB" id="A0A699H7K3"/>